<gene>
    <name evidence="1" type="ORF">MUN76_04370</name>
</gene>
<accession>A0ABY4FYG7</accession>
<dbReference type="Proteomes" id="UP000831775">
    <property type="component" value="Chromosome"/>
</dbReference>
<sequence>MDLKFSFGGASPDHGHGDAPSGIPLPFSVAPVSTSSVLEVQVRLTDAEVIAEAVSGDGVTYGRAEIAAAGRDPLALARAVRSVTARVVAELDGPLSEAVTGLVLTLEGHEVAVIEALEFPLTPVEAGEDRDQNARPAVAVTSEPFQRRTGIASGTPVHAGR</sequence>
<organism evidence="1 2">
    <name type="scientific">Leucobacter rhizosphaerae</name>
    <dbReference type="NCBI Taxonomy" id="2932245"/>
    <lineage>
        <taxon>Bacteria</taxon>
        <taxon>Bacillati</taxon>
        <taxon>Actinomycetota</taxon>
        <taxon>Actinomycetes</taxon>
        <taxon>Micrococcales</taxon>
        <taxon>Microbacteriaceae</taxon>
        <taxon>Leucobacter</taxon>
    </lineage>
</organism>
<name>A0ABY4FYG7_9MICO</name>
<evidence type="ECO:0000313" key="2">
    <source>
        <dbReference type="Proteomes" id="UP000831775"/>
    </source>
</evidence>
<proteinExistence type="predicted"/>
<dbReference type="EMBL" id="CP095043">
    <property type="protein sequence ID" value="UOQ61209.1"/>
    <property type="molecule type" value="Genomic_DNA"/>
</dbReference>
<evidence type="ECO:0000313" key="1">
    <source>
        <dbReference type="EMBL" id="UOQ61209.1"/>
    </source>
</evidence>
<keyword evidence="2" id="KW-1185">Reference proteome</keyword>
<protein>
    <submittedName>
        <fullName evidence="1">Uncharacterized protein</fullName>
    </submittedName>
</protein>
<reference evidence="1 2" key="1">
    <citation type="submission" date="2022-04" db="EMBL/GenBank/DDBJ databases">
        <title>Leucobacter sp. isolated from rhizosphere of onion.</title>
        <authorList>
            <person name="Won M."/>
            <person name="Lee C.-M."/>
            <person name="Woen H.-Y."/>
            <person name="Kwon S.-W."/>
        </authorList>
    </citation>
    <scope>NUCLEOTIDE SEQUENCE [LARGE SCALE GENOMIC DNA]</scope>
    <source>
        <strain evidence="1 2">H25R-14</strain>
    </source>
</reference>
<dbReference type="RefSeq" id="WP_244687476.1">
    <property type="nucleotide sequence ID" value="NZ_CP095043.1"/>
</dbReference>